<dbReference type="EMBL" id="JAUEPR010000056">
    <property type="protein sequence ID" value="KAK0471000.1"/>
    <property type="molecule type" value="Genomic_DNA"/>
</dbReference>
<feature type="transmembrane region" description="Helical" evidence="1">
    <location>
        <begin position="98"/>
        <end position="116"/>
    </location>
</feature>
<proteinExistence type="predicted"/>
<reference evidence="2" key="1">
    <citation type="submission" date="2023-06" db="EMBL/GenBank/DDBJ databases">
        <authorList>
            <consortium name="Lawrence Berkeley National Laboratory"/>
            <person name="Ahrendt S."/>
            <person name="Sahu N."/>
            <person name="Indic B."/>
            <person name="Wong-Bajracharya J."/>
            <person name="Merenyi Z."/>
            <person name="Ke H.-M."/>
            <person name="Monk M."/>
            <person name="Kocsube S."/>
            <person name="Drula E."/>
            <person name="Lipzen A."/>
            <person name="Balint B."/>
            <person name="Henrissat B."/>
            <person name="Andreopoulos B."/>
            <person name="Martin F.M."/>
            <person name="Harder C.B."/>
            <person name="Rigling D."/>
            <person name="Ford K.L."/>
            <person name="Foster G.D."/>
            <person name="Pangilinan J."/>
            <person name="Papanicolaou A."/>
            <person name="Barry K."/>
            <person name="LaButti K."/>
            <person name="Viragh M."/>
            <person name="Koriabine M."/>
            <person name="Yan M."/>
            <person name="Riley R."/>
            <person name="Champramary S."/>
            <person name="Plett K.L."/>
            <person name="Tsai I.J."/>
            <person name="Slot J."/>
            <person name="Sipos G."/>
            <person name="Plett J."/>
            <person name="Nagy L.G."/>
            <person name="Grigoriev I.V."/>
        </authorList>
    </citation>
    <scope>NUCLEOTIDE SEQUENCE</scope>
    <source>
        <strain evidence="2">ICMP 16352</strain>
    </source>
</reference>
<keyword evidence="1" id="KW-0812">Transmembrane</keyword>
<protein>
    <submittedName>
        <fullName evidence="2">Uncharacterized protein</fullName>
    </submittedName>
</protein>
<dbReference type="Proteomes" id="UP001175227">
    <property type="component" value="Unassembled WGS sequence"/>
</dbReference>
<evidence type="ECO:0000313" key="2">
    <source>
        <dbReference type="EMBL" id="KAK0471000.1"/>
    </source>
</evidence>
<keyword evidence="3" id="KW-1185">Reference proteome</keyword>
<keyword evidence="1" id="KW-1133">Transmembrane helix</keyword>
<evidence type="ECO:0000313" key="3">
    <source>
        <dbReference type="Proteomes" id="UP001175227"/>
    </source>
</evidence>
<accession>A0AA39U9Y6</accession>
<sequence length="126" mass="14271">MGAMPSKSLIVATDDTHRVLLSRQEVSQYDNLLSILQKHFPSMTKDSMIIQTDELEVCAGEYVDISGGLWPEMSLWVHSIRVISRPRPILKAVPLGQTMKILVVAVYACLTLTAWCKRTKRSRSRR</sequence>
<keyword evidence="1" id="KW-0472">Membrane</keyword>
<comment type="caution">
    <text evidence="2">The sequence shown here is derived from an EMBL/GenBank/DDBJ whole genome shotgun (WGS) entry which is preliminary data.</text>
</comment>
<evidence type="ECO:0000256" key="1">
    <source>
        <dbReference type="SAM" id="Phobius"/>
    </source>
</evidence>
<name>A0AA39U9Y6_9AGAR</name>
<organism evidence="2 3">
    <name type="scientific">Armillaria novae-zelandiae</name>
    <dbReference type="NCBI Taxonomy" id="153914"/>
    <lineage>
        <taxon>Eukaryota</taxon>
        <taxon>Fungi</taxon>
        <taxon>Dikarya</taxon>
        <taxon>Basidiomycota</taxon>
        <taxon>Agaricomycotina</taxon>
        <taxon>Agaricomycetes</taxon>
        <taxon>Agaricomycetidae</taxon>
        <taxon>Agaricales</taxon>
        <taxon>Marasmiineae</taxon>
        <taxon>Physalacriaceae</taxon>
        <taxon>Armillaria</taxon>
    </lineage>
</organism>
<dbReference type="AlphaFoldDB" id="A0AA39U9Y6"/>
<gene>
    <name evidence="2" type="ORF">IW261DRAFT_1425522</name>
</gene>